<protein>
    <recommendedName>
        <fullName evidence="3">PAS domain-containing protein</fullName>
    </recommendedName>
</protein>
<organism evidence="1 2">
    <name type="scientific">Bradyrhizobium betae</name>
    <dbReference type="NCBI Taxonomy" id="244734"/>
    <lineage>
        <taxon>Bacteria</taxon>
        <taxon>Pseudomonadati</taxon>
        <taxon>Pseudomonadota</taxon>
        <taxon>Alphaproteobacteria</taxon>
        <taxon>Hyphomicrobiales</taxon>
        <taxon>Nitrobacteraceae</taxon>
        <taxon>Bradyrhizobium</taxon>
    </lineage>
</organism>
<dbReference type="AlphaFoldDB" id="A0A4Q1URV7"/>
<evidence type="ECO:0008006" key="3">
    <source>
        <dbReference type="Google" id="ProtNLM"/>
    </source>
</evidence>
<dbReference type="Proteomes" id="UP000290819">
    <property type="component" value="Unassembled WGS sequence"/>
</dbReference>
<name>A0A4Q1URV7_9BRAD</name>
<accession>A0A4Q1URV7</accession>
<proteinExistence type="predicted"/>
<reference evidence="1 2" key="1">
    <citation type="submission" date="2017-03" db="EMBL/GenBank/DDBJ databases">
        <authorList>
            <person name="Safronova V.I."/>
            <person name="Sazanova A.L."/>
            <person name="Chirak E.R."/>
        </authorList>
    </citation>
    <scope>NUCLEOTIDE SEQUENCE [LARGE SCALE GENOMIC DNA]</scope>
    <source>
        <strain evidence="1 2">Opo-243</strain>
    </source>
</reference>
<keyword evidence="2" id="KW-1185">Reference proteome</keyword>
<evidence type="ECO:0000313" key="1">
    <source>
        <dbReference type="EMBL" id="RXT37793.1"/>
    </source>
</evidence>
<dbReference type="RefSeq" id="WP_129274366.1">
    <property type="nucleotide sequence ID" value="NZ_MZXW01000047.1"/>
</dbReference>
<sequence length="166" mass="18274">MQNELHKASVWILGKWLGRIIRYDDRADARTDLAEFGAFEANLAEVTVVDHGADFLISRWGAEIGMLCGGNQRNRRLSELPRPSRGQLRRICVRAMMSRAPAAENAVWAVRGGIWECVMLALPAAGNEDGVSHLLIALLFAPHPLFTDPFQPEDAARAIATPSIDS</sequence>
<comment type="caution">
    <text evidence="1">The sequence shown here is derived from an EMBL/GenBank/DDBJ whole genome shotgun (WGS) entry which is preliminary data.</text>
</comment>
<evidence type="ECO:0000313" key="2">
    <source>
        <dbReference type="Proteomes" id="UP000290819"/>
    </source>
</evidence>
<gene>
    <name evidence="1" type="ORF">B5V03_31565</name>
</gene>
<dbReference type="OrthoDB" id="8233134at2"/>
<dbReference type="EMBL" id="MZXW01000047">
    <property type="protein sequence ID" value="RXT37793.1"/>
    <property type="molecule type" value="Genomic_DNA"/>
</dbReference>